<organism evidence="3 4">
    <name type="scientific">Aulographum hederae CBS 113979</name>
    <dbReference type="NCBI Taxonomy" id="1176131"/>
    <lineage>
        <taxon>Eukaryota</taxon>
        <taxon>Fungi</taxon>
        <taxon>Dikarya</taxon>
        <taxon>Ascomycota</taxon>
        <taxon>Pezizomycotina</taxon>
        <taxon>Dothideomycetes</taxon>
        <taxon>Pleosporomycetidae</taxon>
        <taxon>Aulographales</taxon>
        <taxon>Aulographaceae</taxon>
    </lineage>
</organism>
<evidence type="ECO:0000256" key="1">
    <source>
        <dbReference type="SAM" id="MobiDB-lite"/>
    </source>
</evidence>
<dbReference type="OrthoDB" id="4159814at2759"/>
<gene>
    <name evidence="3" type="ORF">K402DRAFT_423347</name>
</gene>
<dbReference type="EMBL" id="ML977171">
    <property type="protein sequence ID" value="KAF1984029.1"/>
    <property type="molecule type" value="Genomic_DNA"/>
</dbReference>
<dbReference type="AlphaFoldDB" id="A0A6G1GTE9"/>
<keyword evidence="2" id="KW-0732">Signal</keyword>
<protein>
    <submittedName>
        <fullName evidence="3">Uncharacterized protein</fullName>
    </submittedName>
</protein>
<dbReference type="Proteomes" id="UP000800041">
    <property type="component" value="Unassembled WGS sequence"/>
</dbReference>
<evidence type="ECO:0000256" key="2">
    <source>
        <dbReference type="SAM" id="SignalP"/>
    </source>
</evidence>
<accession>A0A6G1GTE9</accession>
<evidence type="ECO:0000313" key="4">
    <source>
        <dbReference type="Proteomes" id="UP000800041"/>
    </source>
</evidence>
<sequence>MGNSISAPLIVFLAILGAAAAVCVGYAIHRLLGFGGQPEKGDNFLARSQYQEEYMREVRLNNMKELSRIARSARRPNHPRQPSNLYGSNGYVESGLSFEYT</sequence>
<reference evidence="3" key="1">
    <citation type="journal article" date="2020" name="Stud. Mycol.">
        <title>101 Dothideomycetes genomes: a test case for predicting lifestyles and emergence of pathogens.</title>
        <authorList>
            <person name="Haridas S."/>
            <person name="Albert R."/>
            <person name="Binder M."/>
            <person name="Bloem J."/>
            <person name="Labutti K."/>
            <person name="Salamov A."/>
            <person name="Andreopoulos B."/>
            <person name="Baker S."/>
            <person name="Barry K."/>
            <person name="Bills G."/>
            <person name="Bluhm B."/>
            <person name="Cannon C."/>
            <person name="Castanera R."/>
            <person name="Culley D."/>
            <person name="Daum C."/>
            <person name="Ezra D."/>
            <person name="Gonzalez J."/>
            <person name="Henrissat B."/>
            <person name="Kuo A."/>
            <person name="Liang C."/>
            <person name="Lipzen A."/>
            <person name="Lutzoni F."/>
            <person name="Magnuson J."/>
            <person name="Mondo S."/>
            <person name="Nolan M."/>
            <person name="Ohm R."/>
            <person name="Pangilinan J."/>
            <person name="Park H.-J."/>
            <person name="Ramirez L."/>
            <person name="Alfaro M."/>
            <person name="Sun H."/>
            <person name="Tritt A."/>
            <person name="Yoshinaga Y."/>
            <person name="Zwiers L.-H."/>
            <person name="Turgeon B."/>
            <person name="Goodwin S."/>
            <person name="Spatafora J."/>
            <person name="Crous P."/>
            <person name="Grigoriev I."/>
        </authorList>
    </citation>
    <scope>NUCLEOTIDE SEQUENCE</scope>
    <source>
        <strain evidence="3">CBS 113979</strain>
    </source>
</reference>
<evidence type="ECO:0000313" key="3">
    <source>
        <dbReference type="EMBL" id="KAF1984029.1"/>
    </source>
</evidence>
<keyword evidence="4" id="KW-1185">Reference proteome</keyword>
<proteinExistence type="predicted"/>
<name>A0A6G1GTE9_9PEZI</name>
<feature type="signal peptide" evidence="2">
    <location>
        <begin position="1"/>
        <end position="21"/>
    </location>
</feature>
<feature type="chain" id="PRO_5026126985" evidence="2">
    <location>
        <begin position="22"/>
        <end position="101"/>
    </location>
</feature>
<feature type="region of interest" description="Disordered" evidence="1">
    <location>
        <begin position="71"/>
        <end position="90"/>
    </location>
</feature>